<dbReference type="PANTHER" id="PTHR42755:SF1">
    <property type="entry name" value="3-DEOXY-D-MANNO-OCTULOSONIC ACID TRANSFERASE, MITOCHONDRIAL-RELATED"/>
    <property type="match status" value="1"/>
</dbReference>
<dbReference type="RefSeq" id="WP_282024108.1">
    <property type="nucleotide sequence ID" value="NZ_CAMXCH010000003.1"/>
</dbReference>
<dbReference type="SUPFAM" id="SSF53756">
    <property type="entry name" value="UDP-Glycosyltransferase/glycogen phosphorylase"/>
    <property type="match status" value="1"/>
</dbReference>
<evidence type="ECO:0000313" key="10">
    <source>
        <dbReference type="EMBL" id="CAI3948624.1"/>
    </source>
</evidence>
<dbReference type="InterPro" id="IPR007507">
    <property type="entry name" value="Glycos_transf_N"/>
</dbReference>
<gene>
    <name evidence="10" type="ORF">R83534S58_LOCUS1572</name>
</gene>
<reference evidence="10" key="1">
    <citation type="submission" date="2022-10" db="EMBL/GenBank/DDBJ databases">
        <authorList>
            <person name="Botero Cardona J."/>
        </authorList>
    </citation>
    <scope>NUCLEOTIDE SEQUENCE</scope>
    <source>
        <strain evidence="10">R-83534</strain>
    </source>
</reference>
<dbReference type="InterPro" id="IPR038107">
    <property type="entry name" value="Glycos_transf_N_sf"/>
</dbReference>
<dbReference type="GO" id="GO:0016740">
    <property type="term" value="F:transferase activity"/>
    <property type="evidence" value="ECO:0007669"/>
    <property type="project" value="UniProtKB-KW"/>
</dbReference>
<organism evidence="10 11">
    <name type="scientific">Commensalibacter papalotli</name>
    <name type="common">ex Botero et al. 2024</name>
    <dbReference type="NCBI Taxonomy" id="2972766"/>
    <lineage>
        <taxon>Bacteria</taxon>
        <taxon>Pseudomonadati</taxon>
        <taxon>Pseudomonadota</taxon>
        <taxon>Alphaproteobacteria</taxon>
        <taxon>Acetobacterales</taxon>
        <taxon>Acetobacteraceae</taxon>
    </lineage>
</organism>
<keyword evidence="8" id="KW-1003">Cell membrane</keyword>
<name>A0ABM9HRA7_9PROT</name>
<evidence type="ECO:0000256" key="1">
    <source>
        <dbReference type="ARBA" id="ARBA00003394"/>
    </source>
</evidence>
<dbReference type="InterPro" id="IPR039901">
    <property type="entry name" value="Kdotransferase"/>
</dbReference>
<evidence type="ECO:0000256" key="7">
    <source>
        <dbReference type="ARBA" id="ARBA00049183"/>
    </source>
</evidence>
<proteinExistence type="inferred from homology"/>
<dbReference type="PANTHER" id="PTHR42755">
    <property type="entry name" value="3-DEOXY-MANNO-OCTULOSONATE CYTIDYLYLTRANSFERASE"/>
    <property type="match status" value="1"/>
</dbReference>
<keyword evidence="8" id="KW-0472">Membrane</keyword>
<keyword evidence="11" id="KW-1185">Reference proteome</keyword>
<comment type="similarity">
    <text evidence="8">Belongs to the glycosyltransferase group 1 family.</text>
</comment>
<dbReference type="Gene3D" id="3.40.50.11720">
    <property type="entry name" value="3-Deoxy-D-manno-octulosonic-acid transferase, N-terminal domain"/>
    <property type="match status" value="1"/>
</dbReference>
<evidence type="ECO:0000256" key="3">
    <source>
        <dbReference type="ARBA" id="ARBA00012621"/>
    </source>
</evidence>
<keyword evidence="8" id="KW-0448">Lipopolysaccharide biosynthesis</keyword>
<comment type="function">
    <text evidence="1 8">Involved in lipopolysaccharide (LPS) biosynthesis. Catalyzes the transfer of 3-deoxy-D-manno-octulosonate (Kdo) residue(s) from CMP-Kdo to lipid IV(A), the tetraacyldisaccharide-1,4'-bisphosphate precursor of lipid A.</text>
</comment>
<comment type="catalytic activity">
    <reaction evidence="7 8">
        <text>lipid IVA (E. coli) + CMP-3-deoxy-beta-D-manno-octulosonate = alpha-Kdo-(2-&gt;6)-lipid IVA (E. coli) + CMP + H(+)</text>
        <dbReference type="Rhea" id="RHEA:28066"/>
        <dbReference type="ChEBI" id="CHEBI:15378"/>
        <dbReference type="ChEBI" id="CHEBI:58603"/>
        <dbReference type="ChEBI" id="CHEBI:60364"/>
        <dbReference type="ChEBI" id="CHEBI:60377"/>
        <dbReference type="ChEBI" id="CHEBI:85987"/>
        <dbReference type="EC" id="2.4.99.12"/>
    </reaction>
</comment>
<evidence type="ECO:0000259" key="9">
    <source>
        <dbReference type="Pfam" id="PF04413"/>
    </source>
</evidence>
<evidence type="ECO:0000256" key="8">
    <source>
        <dbReference type="RuleBase" id="RU365103"/>
    </source>
</evidence>
<evidence type="ECO:0000256" key="2">
    <source>
        <dbReference type="ARBA" id="ARBA00004713"/>
    </source>
</evidence>
<accession>A0ABM9HRA7</accession>
<evidence type="ECO:0000313" key="11">
    <source>
        <dbReference type="Proteomes" id="UP001154272"/>
    </source>
</evidence>
<dbReference type="EMBL" id="CAMXCH010000003">
    <property type="protein sequence ID" value="CAI3948624.1"/>
    <property type="molecule type" value="Genomic_DNA"/>
</dbReference>
<comment type="subcellular location">
    <subcellularLocation>
        <location evidence="8">Cell membrane</location>
    </subcellularLocation>
</comment>
<dbReference type="Proteomes" id="UP001154272">
    <property type="component" value="Unassembled WGS sequence"/>
</dbReference>
<feature type="domain" description="3-deoxy-D-manno-octulosonic-acid transferase N-terminal" evidence="9">
    <location>
        <begin position="42"/>
        <end position="221"/>
    </location>
</feature>
<dbReference type="Pfam" id="PF04413">
    <property type="entry name" value="Glycos_transf_N"/>
    <property type="match status" value="1"/>
</dbReference>
<evidence type="ECO:0000256" key="4">
    <source>
        <dbReference type="ARBA" id="ARBA00019077"/>
    </source>
</evidence>
<keyword evidence="5 8" id="KW-0808">Transferase</keyword>
<dbReference type="EC" id="2.4.99.12" evidence="3 8"/>
<evidence type="ECO:0000256" key="6">
    <source>
        <dbReference type="ARBA" id="ARBA00031445"/>
    </source>
</evidence>
<dbReference type="Gene3D" id="3.40.50.2000">
    <property type="entry name" value="Glycogen Phosphorylase B"/>
    <property type="match status" value="1"/>
</dbReference>
<protein>
    <recommendedName>
        <fullName evidence="4 8">3-deoxy-D-manno-octulosonic acid transferase</fullName>
        <shortName evidence="8">Kdo transferase</shortName>
        <ecNumber evidence="3 8">2.4.99.12</ecNumber>
    </recommendedName>
    <alternativeName>
        <fullName evidence="6 8">Lipid IV(A) 3-deoxy-D-manno-octulosonic acid transferase</fullName>
    </alternativeName>
</protein>
<comment type="pathway">
    <text evidence="2 8">Bacterial outer membrane biogenesis; LPS core biosynthesis.</text>
</comment>
<sequence>MSLYFKKRSLLLLFWKITATLLSPLLPLYLRHRCKKGKEIKERLSERMGIASLPRKPENIIHFHAASVGEIISLFPIITAIYHIDHHQNFLITTGTLTSYRIVQKYCEEHPEFGAYIQHQFVPLDVPYWTERFVIYWRPSLSVIVESELWPNFIDALYKHHIPVVLLNARLSDRSFKLWYRFGKTAYALLSKFKWIAARSRQDQLNFKKLGVEADFLGDIKQIAPELAFDRTELEQLKVHFHNKSLWLAASTHQNEEVLIVKAHHQLQKKYPNLITIIVPRHPERAKEIIEQIGPMPRRSLNQFPDAQGLWLCDTLGELGLFYRLCDIVFIGNSFDVTPKGGGHNPYEPAKLNCVIASGNKIHNFVQAYQFLDQAVTIISDLNSLVAWVDDMLCNSDKRNAYAVKSLSLMGQQNEQAQQIALRLYNLKKDAS</sequence>
<evidence type="ECO:0000256" key="5">
    <source>
        <dbReference type="ARBA" id="ARBA00022679"/>
    </source>
</evidence>
<comment type="caution">
    <text evidence="10">The sequence shown here is derived from an EMBL/GenBank/DDBJ whole genome shotgun (WGS) entry which is preliminary data.</text>
</comment>